<dbReference type="AlphaFoldDB" id="A0AAV3ZDW4"/>
<feature type="compositionally biased region" description="Polar residues" evidence="1">
    <location>
        <begin position="188"/>
        <end position="200"/>
    </location>
</feature>
<feature type="compositionally biased region" description="Low complexity" evidence="1">
    <location>
        <begin position="321"/>
        <end position="341"/>
    </location>
</feature>
<evidence type="ECO:0000313" key="2">
    <source>
        <dbReference type="EMBL" id="GFN92754.1"/>
    </source>
</evidence>
<feature type="compositionally biased region" description="Low complexity" evidence="1">
    <location>
        <begin position="287"/>
        <end position="301"/>
    </location>
</feature>
<proteinExistence type="predicted"/>
<comment type="caution">
    <text evidence="2">The sequence shown here is derived from an EMBL/GenBank/DDBJ whole genome shotgun (WGS) entry which is preliminary data.</text>
</comment>
<keyword evidence="3" id="KW-1185">Reference proteome</keyword>
<evidence type="ECO:0000313" key="3">
    <source>
        <dbReference type="Proteomes" id="UP000735302"/>
    </source>
</evidence>
<accession>A0AAV3ZDW4</accession>
<feature type="region of interest" description="Disordered" evidence="1">
    <location>
        <begin position="73"/>
        <end position="125"/>
    </location>
</feature>
<feature type="compositionally biased region" description="Polar residues" evidence="1">
    <location>
        <begin position="219"/>
        <end position="236"/>
    </location>
</feature>
<feature type="region of interest" description="Disordered" evidence="1">
    <location>
        <begin position="142"/>
        <end position="387"/>
    </location>
</feature>
<name>A0AAV3ZDW4_9GAST</name>
<sequence length="387" mass="41383">MSICVYSTPQCCRPLPSCCGCCKGDHSCSPTCPSCCTNCGSITSCFPSCSCTGCCSSDTCVCLCLEIKLHKGSKSGGEQYRDSNQGQDGDAKKEKGETTEQGGGDGRLFNTHLPPGFSPSKQQYNERGGTVITDVLPAGMANGINHHRQLPSAPGKGRERDDELNSQGIVPSLKNRNRSLPLSPDRNMGTSGRIQVSFKSTHGRGHRHQRKLPLPPKDNQISSKVGSASDKNLNHSITDEMRRSSSRTRRSIQAGQRSQRYPNKFLVDADSLTSSTELSVHPHKASTPGQTDPTDTQGTDTLSSTCNGLQTTTLISSGANSTQSTHLTSSGSSRRLLSSEGSTERSRNSQGRNLPKPKMPTQSPLASASSSLPAPARETINLIRDSR</sequence>
<gene>
    <name evidence="2" type="ORF">PoB_001926000</name>
</gene>
<evidence type="ECO:0000256" key="1">
    <source>
        <dbReference type="SAM" id="MobiDB-lite"/>
    </source>
</evidence>
<dbReference type="Proteomes" id="UP000735302">
    <property type="component" value="Unassembled WGS sequence"/>
</dbReference>
<organism evidence="2 3">
    <name type="scientific">Plakobranchus ocellatus</name>
    <dbReference type="NCBI Taxonomy" id="259542"/>
    <lineage>
        <taxon>Eukaryota</taxon>
        <taxon>Metazoa</taxon>
        <taxon>Spiralia</taxon>
        <taxon>Lophotrochozoa</taxon>
        <taxon>Mollusca</taxon>
        <taxon>Gastropoda</taxon>
        <taxon>Heterobranchia</taxon>
        <taxon>Euthyneura</taxon>
        <taxon>Panpulmonata</taxon>
        <taxon>Sacoglossa</taxon>
        <taxon>Placobranchoidea</taxon>
        <taxon>Plakobranchidae</taxon>
        <taxon>Plakobranchus</taxon>
    </lineage>
</organism>
<reference evidence="2 3" key="1">
    <citation type="journal article" date="2021" name="Elife">
        <title>Chloroplast acquisition without the gene transfer in kleptoplastic sea slugs, Plakobranchus ocellatus.</title>
        <authorList>
            <person name="Maeda T."/>
            <person name="Takahashi S."/>
            <person name="Yoshida T."/>
            <person name="Shimamura S."/>
            <person name="Takaki Y."/>
            <person name="Nagai Y."/>
            <person name="Toyoda A."/>
            <person name="Suzuki Y."/>
            <person name="Arimoto A."/>
            <person name="Ishii H."/>
            <person name="Satoh N."/>
            <person name="Nishiyama T."/>
            <person name="Hasebe M."/>
            <person name="Maruyama T."/>
            <person name="Minagawa J."/>
            <person name="Obokata J."/>
            <person name="Shigenobu S."/>
        </authorList>
    </citation>
    <scope>NUCLEOTIDE SEQUENCE [LARGE SCALE GENOMIC DNA]</scope>
</reference>
<feature type="compositionally biased region" description="Basic residues" evidence="1">
    <location>
        <begin position="201"/>
        <end position="211"/>
    </location>
</feature>
<feature type="compositionally biased region" description="Low complexity" evidence="1">
    <location>
        <begin position="363"/>
        <end position="376"/>
    </location>
</feature>
<feature type="compositionally biased region" description="Polar residues" evidence="1">
    <location>
        <begin position="302"/>
        <end position="320"/>
    </location>
</feature>
<protein>
    <submittedName>
        <fullName evidence="2">Uncharacterized protein</fullName>
    </submittedName>
</protein>
<feature type="compositionally biased region" description="Basic and acidic residues" evidence="1">
    <location>
        <begin position="89"/>
        <end position="98"/>
    </location>
</feature>
<dbReference type="EMBL" id="BLXT01002298">
    <property type="protein sequence ID" value="GFN92754.1"/>
    <property type="molecule type" value="Genomic_DNA"/>
</dbReference>